<accession>A0A6J4T593</accession>
<protein>
    <submittedName>
        <fullName evidence="1">Uncharacterized protein</fullName>
    </submittedName>
</protein>
<sequence length="242" mass="26049">MDAERHGRGSDDADDLLRRALLQPEAAASVALRVRGLALCEALTVIFHGRRDLGTVQTYVTHGGHGAGDAVAPSDLLRVPCDLDLADADTRREAEELYAAQAAALRDALLAADTVLALWREALSEVAAAPVGIERSVDLPVQLPAHRLMPVALVAPDRRLVVTAVCGARTLAEGRPPMGIALAQQDVTQVYALPDDPERCLEDFSDRAAEHARRLQEQLDKQDASVRRFMELNGDDGFHATG</sequence>
<reference evidence="1" key="1">
    <citation type="submission" date="2020-02" db="EMBL/GenBank/DDBJ databases">
        <authorList>
            <person name="Meier V. D."/>
        </authorList>
    </citation>
    <scope>NUCLEOTIDE SEQUENCE</scope>
    <source>
        <strain evidence="1">AVDCRST_MAG13</strain>
    </source>
</reference>
<organism evidence="1">
    <name type="scientific">uncultured Solirubrobacteraceae bacterium</name>
    <dbReference type="NCBI Taxonomy" id="1162706"/>
    <lineage>
        <taxon>Bacteria</taxon>
        <taxon>Bacillati</taxon>
        <taxon>Actinomycetota</taxon>
        <taxon>Thermoleophilia</taxon>
        <taxon>Solirubrobacterales</taxon>
        <taxon>Solirubrobacteraceae</taxon>
        <taxon>environmental samples</taxon>
    </lineage>
</organism>
<dbReference type="AlphaFoldDB" id="A0A6J4T593"/>
<gene>
    <name evidence="1" type="ORF">AVDCRST_MAG13-2952</name>
</gene>
<name>A0A6J4T593_9ACTN</name>
<proteinExistence type="predicted"/>
<evidence type="ECO:0000313" key="1">
    <source>
        <dbReference type="EMBL" id="CAA9513828.1"/>
    </source>
</evidence>
<dbReference type="EMBL" id="CADCVO010000477">
    <property type="protein sequence ID" value="CAA9513828.1"/>
    <property type="molecule type" value="Genomic_DNA"/>
</dbReference>